<keyword evidence="1" id="KW-1133">Transmembrane helix</keyword>
<reference evidence="2" key="1">
    <citation type="submission" date="2025-08" db="UniProtKB">
        <authorList>
            <consortium name="Ensembl"/>
        </authorList>
    </citation>
    <scope>IDENTIFICATION</scope>
</reference>
<dbReference type="InParanoid" id="A0A672KQN6"/>
<evidence type="ECO:0000256" key="1">
    <source>
        <dbReference type="SAM" id="Phobius"/>
    </source>
</evidence>
<reference evidence="2" key="2">
    <citation type="submission" date="2025-09" db="UniProtKB">
        <authorList>
            <consortium name="Ensembl"/>
        </authorList>
    </citation>
    <scope>IDENTIFICATION</scope>
</reference>
<keyword evidence="1" id="KW-0472">Membrane</keyword>
<accession>A0A672KQN6</accession>
<sequence>CLSKLTHHKSLCNYYCRKHPKPGVMKESCQSPKPLNSFAFSLPQTADLSMAVSNSLNTANISNLSVQNKVDVFLRSNFKLIQLFTLLYIFFSAVISLFHFIAISSWHTHTMSTRNMEAERDFIALNREGVKSGLVTAKELQQYRATHDIRRQPLTREGFHRSAPDRIPADASFGVTNRPSTPISELIEYKYAQRWLEEQQAKDKILQLGRIQDTRTTLLRKSHPLPDAPSMWKMPRFQQVKTPLVPTISHSLCSRHANFSSTHLITNDGPYTHPNTPLQALTEHHNTYVLASSHYLHRAPDRE</sequence>
<dbReference type="Proteomes" id="UP000472262">
    <property type="component" value="Unassembled WGS sequence"/>
</dbReference>
<evidence type="ECO:0000313" key="2">
    <source>
        <dbReference type="Ensembl" id="ENSSGRP00000014778.1"/>
    </source>
</evidence>
<organism evidence="2 3">
    <name type="scientific">Sinocyclocheilus grahami</name>
    <name type="common">Dianchi golden-line fish</name>
    <name type="synonym">Barbus grahami</name>
    <dbReference type="NCBI Taxonomy" id="75366"/>
    <lineage>
        <taxon>Eukaryota</taxon>
        <taxon>Metazoa</taxon>
        <taxon>Chordata</taxon>
        <taxon>Craniata</taxon>
        <taxon>Vertebrata</taxon>
        <taxon>Euteleostomi</taxon>
        <taxon>Actinopterygii</taxon>
        <taxon>Neopterygii</taxon>
        <taxon>Teleostei</taxon>
        <taxon>Ostariophysi</taxon>
        <taxon>Cypriniformes</taxon>
        <taxon>Cyprinidae</taxon>
        <taxon>Cyprininae</taxon>
        <taxon>Sinocyclocheilus</taxon>
    </lineage>
</organism>
<protein>
    <submittedName>
        <fullName evidence="2">Cilia and flagella associated protein 77</fullName>
    </submittedName>
</protein>
<proteinExistence type="predicted"/>
<dbReference type="AlphaFoldDB" id="A0A672KQN6"/>
<keyword evidence="1" id="KW-0812">Transmembrane</keyword>
<dbReference type="Pfam" id="PF14825">
    <property type="entry name" value="CFAP77"/>
    <property type="match status" value="1"/>
</dbReference>
<keyword evidence="3" id="KW-1185">Reference proteome</keyword>
<dbReference type="InterPro" id="IPR029147">
    <property type="entry name" value="CFAP77"/>
</dbReference>
<feature type="transmembrane region" description="Helical" evidence="1">
    <location>
        <begin position="83"/>
        <end position="106"/>
    </location>
</feature>
<dbReference type="Ensembl" id="ENSSGRT00000015972.1">
    <property type="protein sequence ID" value="ENSSGRP00000014778.1"/>
    <property type="gene ID" value="ENSSGRG00000009207.1"/>
</dbReference>
<name>A0A672KQN6_SINGR</name>
<dbReference type="PANTHER" id="PTHR28617:SF1">
    <property type="entry name" value="CILIA- AND FLAGELLA-ASSOCIATED PROTEIN 77"/>
    <property type="match status" value="1"/>
</dbReference>
<dbReference type="PANTHER" id="PTHR28617">
    <property type="entry name" value="CILIA- AND FLAGELLA-ASSOCIATED PROTEIN 77"/>
    <property type="match status" value="1"/>
</dbReference>
<evidence type="ECO:0000313" key="3">
    <source>
        <dbReference type="Proteomes" id="UP000472262"/>
    </source>
</evidence>